<dbReference type="GO" id="GO:0008081">
    <property type="term" value="F:phosphoric diester hydrolase activity"/>
    <property type="evidence" value="ECO:0007669"/>
    <property type="project" value="InterPro"/>
</dbReference>
<dbReference type="RefSeq" id="WP_121613187.1">
    <property type="nucleotide sequence ID" value="NZ_CP033044.1"/>
</dbReference>
<dbReference type="PANTHER" id="PTHR46211">
    <property type="entry name" value="GLYCEROPHOSPHORYL DIESTER PHOSPHODIESTERASE"/>
    <property type="match status" value="1"/>
</dbReference>
<dbReference type="Pfam" id="PF03009">
    <property type="entry name" value="GDPD"/>
    <property type="match status" value="1"/>
</dbReference>
<dbReference type="PROSITE" id="PS51704">
    <property type="entry name" value="GP_PDE"/>
    <property type="match status" value="1"/>
</dbReference>
<dbReference type="CDD" id="cd08563">
    <property type="entry name" value="GDPD_TtGDE_like"/>
    <property type="match status" value="1"/>
</dbReference>
<dbReference type="InterPro" id="IPR017946">
    <property type="entry name" value="PLC-like_Pdiesterase_TIM-brl"/>
</dbReference>
<evidence type="ECO:0000259" key="2">
    <source>
        <dbReference type="PROSITE" id="PS51704"/>
    </source>
</evidence>
<dbReference type="AlphaFoldDB" id="A0A4R2BKQ7"/>
<name>A0A4R2BKQ7_9BACI</name>
<protein>
    <submittedName>
        <fullName evidence="3">Glycerophosphoryl diester phosphodiesterase</fullName>
    </submittedName>
</protein>
<dbReference type="Proteomes" id="UP000295689">
    <property type="component" value="Unassembled WGS sequence"/>
</dbReference>
<evidence type="ECO:0000313" key="3">
    <source>
        <dbReference type="EMBL" id="TCN27233.1"/>
    </source>
</evidence>
<evidence type="ECO:0000256" key="1">
    <source>
        <dbReference type="SAM" id="SignalP"/>
    </source>
</evidence>
<dbReference type="OrthoDB" id="384721at2"/>
<proteinExistence type="predicted"/>
<comment type="caution">
    <text evidence="3">The sequence shown here is derived from an EMBL/GenBank/DDBJ whole genome shotgun (WGS) entry which is preliminary data.</text>
</comment>
<dbReference type="SUPFAM" id="SSF51695">
    <property type="entry name" value="PLC-like phosphodiesterases"/>
    <property type="match status" value="1"/>
</dbReference>
<organism evidence="3 4">
    <name type="scientific">Mesobacillus foraminis</name>
    <dbReference type="NCBI Taxonomy" id="279826"/>
    <lineage>
        <taxon>Bacteria</taxon>
        <taxon>Bacillati</taxon>
        <taxon>Bacillota</taxon>
        <taxon>Bacilli</taxon>
        <taxon>Bacillales</taxon>
        <taxon>Bacillaceae</taxon>
        <taxon>Mesobacillus</taxon>
    </lineage>
</organism>
<evidence type="ECO:0000313" key="4">
    <source>
        <dbReference type="Proteomes" id="UP000295689"/>
    </source>
</evidence>
<sequence length="277" mass="30761">MNKRSILGAGFALSLLFSPFHEALAADSATTGDLRKIDNVAHRGATGYAPENTLAAFDKGVEMKSDYIEIDVQRSKDGELVVIHDTTVDRTTDGTGYIKDLTFEQLRQLDAGSWKGEQFTGEKIPSFSEILDRYRGKTGILIELKAPELYPGIEEQVAQELTQRNLDRPNNEKIIIQSFNFESMKKMNTLLPNVPIGVLTSSKAHTAPEALKEFSAYADYFNPSYGIVTKELVAEVHGLGMKISSWTVRSQEAADFLIEMGVDAIITDYPDYVDPRN</sequence>
<accession>A0A4R2BKQ7</accession>
<dbReference type="InterPro" id="IPR030395">
    <property type="entry name" value="GP_PDE_dom"/>
</dbReference>
<gene>
    <name evidence="3" type="ORF">EV146_102180</name>
</gene>
<feature type="signal peptide" evidence="1">
    <location>
        <begin position="1"/>
        <end position="25"/>
    </location>
</feature>
<reference evidence="3 4" key="1">
    <citation type="journal article" date="2015" name="Stand. Genomic Sci.">
        <title>Genomic Encyclopedia of Bacterial and Archaeal Type Strains, Phase III: the genomes of soil and plant-associated and newly described type strains.</title>
        <authorList>
            <person name="Whitman W.B."/>
            <person name="Woyke T."/>
            <person name="Klenk H.P."/>
            <person name="Zhou Y."/>
            <person name="Lilburn T.G."/>
            <person name="Beck B.J."/>
            <person name="De Vos P."/>
            <person name="Vandamme P."/>
            <person name="Eisen J.A."/>
            <person name="Garrity G."/>
            <person name="Hugenholtz P."/>
            <person name="Kyrpides N.C."/>
        </authorList>
    </citation>
    <scope>NUCLEOTIDE SEQUENCE [LARGE SCALE GENOMIC DNA]</scope>
    <source>
        <strain evidence="3 4">CV53</strain>
    </source>
</reference>
<dbReference type="EMBL" id="SLVV01000002">
    <property type="protein sequence ID" value="TCN27233.1"/>
    <property type="molecule type" value="Genomic_DNA"/>
</dbReference>
<feature type="domain" description="GP-PDE" evidence="2">
    <location>
        <begin position="37"/>
        <end position="277"/>
    </location>
</feature>
<dbReference type="PANTHER" id="PTHR46211:SF1">
    <property type="entry name" value="GLYCEROPHOSPHODIESTER PHOSPHODIESTERASE, CYTOPLASMIC"/>
    <property type="match status" value="1"/>
</dbReference>
<keyword evidence="4" id="KW-1185">Reference proteome</keyword>
<feature type="chain" id="PRO_5021000407" evidence="1">
    <location>
        <begin position="26"/>
        <end position="277"/>
    </location>
</feature>
<dbReference type="GO" id="GO:0006629">
    <property type="term" value="P:lipid metabolic process"/>
    <property type="evidence" value="ECO:0007669"/>
    <property type="project" value="InterPro"/>
</dbReference>
<dbReference type="Gene3D" id="3.20.20.190">
    <property type="entry name" value="Phosphatidylinositol (PI) phosphodiesterase"/>
    <property type="match status" value="1"/>
</dbReference>
<keyword evidence="1" id="KW-0732">Signal</keyword>